<dbReference type="InterPro" id="IPR037147">
    <property type="entry name" value="Ribosomal_bL28_sf"/>
</dbReference>
<dbReference type="KEGG" id="bsed:DN745_01545"/>
<dbReference type="GO" id="GO:0003735">
    <property type="term" value="F:structural constituent of ribosome"/>
    <property type="evidence" value="ECO:0007669"/>
    <property type="project" value="InterPro"/>
</dbReference>
<dbReference type="Pfam" id="PF00830">
    <property type="entry name" value="Ribosomal_L28"/>
    <property type="match status" value="1"/>
</dbReference>
<dbReference type="NCBIfam" id="TIGR00009">
    <property type="entry name" value="L28"/>
    <property type="match status" value="1"/>
</dbReference>
<evidence type="ECO:0000313" key="6">
    <source>
        <dbReference type="EMBL" id="AWV88085.1"/>
    </source>
</evidence>
<evidence type="ECO:0000256" key="1">
    <source>
        <dbReference type="ARBA" id="ARBA00008760"/>
    </source>
</evidence>
<comment type="similarity">
    <text evidence="1 5">Belongs to the bacterial ribosomal protein bL28 family.</text>
</comment>
<dbReference type="HAMAP" id="MF_00373">
    <property type="entry name" value="Ribosomal_bL28"/>
    <property type="match status" value="1"/>
</dbReference>
<dbReference type="InterPro" id="IPR026569">
    <property type="entry name" value="Ribosomal_bL28"/>
</dbReference>
<reference evidence="6 7" key="1">
    <citation type="submission" date="2018-06" db="EMBL/GenBank/DDBJ databases">
        <title>Lujinxingia sediminis gen. nov. sp. nov., a new facultative anaerobic member of the class Deltaproteobacteria, and proposal of Lujinxingaceae fam. nov.</title>
        <authorList>
            <person name="Guo L.-Y."/>
            <person name="Li C.-M."/>
            <person name="Wang S."/>
            <person name="Du Z.-J."/>
        </authorList>
    </citation>
    <scope>NUCLEOTIDE SEQUENCE [LARGE SCALE GENOMIC DNA]</scope>
    <source>
        <strain evidence="6 7">FA350</strain>
    </source>
</reference>
<evidence type="ECO:0000256" key="5">
    <source>
        <dbReference type="HAMAP-Rule" id="MF_00373"/>
    </source>
</evidence>
<evidence type="ECO:0000313" key="7">
    <source>
        <dbReference type="Proteomes" id="UP000249799"/>
    </source>
</evidence>
<evidence type="ECO:0000256" key="4">
    <source>
        <dbReference type="ARBA" id="ARBA00035174"/>
    </source>
</evidence>
<dbReference type="GO" id="GO:0005840">
    <property type="term" value="C:ribosome"/>
    <property type="evidence" value="ECO:0007669"/>
    <property type="project" value="UniProtKB-KW"/>
</dbReference>
<dbReference type="AlphaFoldDB" id="A0A2Z4FH74"/>
<proteinExistence type="inferred from homology"/>
<protein>
    <recommendedName>
        <fullName evidence="4 5">Large ribosomal subunit protein bL28</fullName>
    </recommendedName>
</protein>
<dbReference type="GO" id="GO:0006412">
    <property type="term" value="P:translation"/>
    <property type="evidence" value="ECO:0007669"/>
    <property type="project" value="UniProtKB-UniRule"/>
</dbReference>
<keyword evidence="2 5" id="KW-0689">Ribosomal protein</keyword>
<dbReference type="SUPFAM" id="SSF143800">
    <property type="entry name" value="L28p-like"/>
    <property type="match status" value="1"/>
</dbReference>
<accession>A0A2Z4FH74</accession>
<evidence type="ECO:0000256" key="2">
    <source>
        <dbReference type="ARBA" id="ARBA00022980"/>
    </source>
</evidence>
<keyword evidence="3 5" id="KW-0687">Ribonucleoprotein</keyword>
<dbReference type="OrthoDB" id="9805609at2"/>
<dbReference type="PANTHER" id="PTHR13528">
    <property type="entry name" value="39S RIBOSOMAL PROTEIN L28, MITOCHONDRIAL"/>
    <property type="match status" value="1"/>
</dbReference>
<sequence>MSRTCKLTNKKPLVGNKVSHAKNHSKMRQQPNLQLKRIYIPEQDRWVRLRLSTRALRTVSKKGLMPYLKSQGLTLKDVIA</sequence>
<evidence type="ECO:0000256" key="3">
    <source>
        <dbReference type="ARBA" id="ARBA00023274"/>
    </source>
</evidence>
<dbReference type="InterPro" id="IPR034704">
    <property type="entry name" value="Ribosomal_bL28/bL31-like_sf"/>
</dbReference>
<dbReference type="PANTHER" id="PTHR13528:SF2">
    <property type="entry name" value="LARGE RIBOSOMAL SUBUNIT PROTEIN BL28M"/>
    <property type="match status" value="1"/>
</dbReference>
<dbReference type="EMBL" id="CP030032">
    <property type="protein sequence ID" value="AWV88085.1"/>
    <property type="molecule type" value="Genomic_DNA"/>
</dbReference>
<dbReference type="Proteomes" id="UP000249799">
    <property type="component" value="Chromosome"/>
</dbReference>
<gene>
    <name evidence="5 6" type="primary">rpmB</name>
    <name evidence="6" type="ORF">DN745_01545</name>
</gene>
<name>A0A2Z4FH74_9DELT</name>
<dbReference type="Gene3D" id="2.30.170.40">
    <property type="entry name" value="Ribosomal protein L28/L24"/>
    <property type="match status" value="1"/>
</dbReference>
<dbReference type="GO" id="GO:1990904">
    <property type="term" value="C:ribonucleoprotein complex"/>
    <property type="evidence" value="ECO:0007669"/>
    <property type="project" value="UniProtKB-KW"/>
</dbReference>
<dbReference type="InterPro" id="IPR001383">
    <property type="entry name" value="Ribosomal_bL28_bact-type"/>
</dbReference>
<keyword evidence="7" id="KW-1185">Reference proteome</keyword>
<dbReference type="RefSeq" id="WP_111331511.1">
    <property type="nucleotide sequence ID" value="NZ_CP030032.1"/>
</dbReference>
<organism evidence="6 7">
    <name type="scientific">Bradymonas sediminis</name>
    <dbReference type="NCBI Taxonomy" id="1548548"/>
    <lineage>
        <taxon>Bacteria</taxon>
        <taxon>Deltaproteobacteria</taxon>
        <taxon>Bradymonadales</taxon>
        <taxon>Bradymonadaceae</taxon>
        <taxon>Bradymonas</taxon>
    </lineage>
</organism>